<dbReference type="GO" id="GO:0043103">
    <property type="term" value="P:hypoxanthine salvage"/>
    <property type="evidence" value="ECO:0007669"/>
    <property type="project" value="UniProtKB-UniRule"/>
</dbReference>
<dbReference type="InterPro" id="IPR032466">
    <property type="entry name" value="Metal_Hydrolase"/>
</dbReference>
<feature type="binding site" evidence="5">
    <location>
        <position position="275"/>
    </location>
    <ligand>
        <name>Zn(2+)</name>
        <dbReference type="ChEBI" id="CHEBI:29105"/>
        <note>catalytic</note>
    </ligand>
</feature>
<dbReference type="HAMAP" id="MF_01962">
    <property type="entry name" value="Adenine_deaminase"/>
    <property type="match status" value="1"/>
</dbReference>
<dbReference type="GO" id="GO:0006146">
    <property type="term" value="P:adenine catabolic process"/>
    <property type="evidence" value="ECO:0007669"/>
    <property type="project" value="UniProtKB-UniRule"/>
</dbReference>
<dbReference type="Proteomes" id="UP001317532">
    <property type="component" value="Chromosome"/>
</dbReference>
<dbReference type="AlphaFoldDB" id="A0AAN2CB97"/>
<evidence type="ECO:0000256" key="5">
    <source>
        <dbReference type="HAMAP-Rule" id="MF_01962"/>
    </source>
</evidence>
<evidence type="ECO:0000256" key="1">
    <source>
        <dbReference type="ARBA" id="ARBA00022723"/>
    </source>
</evidence>
<keyword evidence="4 5" id="KW-0546">Nucleotide metabolism</keyword>
<dbReference type="EMBL" id="AP025523">
    <property type="protein sequence ID" value="BDE07753.1"/>
    <property type="molecule type" value="Genomic_DNA"/>
</dbReference>
<dbReference type="CDD" id="cd01320">
    <property type="entry name" value="ADA"/>
    <property type="match status" value="1"/>
</dbReference>
<dbReference type="FunFam" id="3.20.20.140:FF:000039">
    <property type="entry name" value="Adenine deaminase"/>
    <property type="match status" value="1"/>
</dbReference>
<comment type="catalytic activity">
    <reaction evidence="5">
        <text>adenine + H2O + H(+) = hypoxanthine + NH4(+)</text>
        <dbReference type="Rhea" id="RHEA:23688"/>
        <dbReference type="ChEBI" id="CHEBI:15377"/>
        <dbReference type="ChEBI" id="CHEBI:15378"/>
        <dbReference type="ChEBI" id="CHEBI:16708"/>
        <dbReference type="ChEBI" id="CHEBI:17368"/>
        <dbReference type="ChEBI" id="CHEBI:28938"/>
        <dbReference type="EC" id="3.5.4.2"/>
    </reaction>
</comment>
<evidence type="ECO:0000313" key="7">
    <source>
        <dbReference type="EMBL" id="BDE07753.1"/>
    </source>
</evidence>
<comment type="similarity">
    <text evidence="5">Belongs to the metallo-dependent hydrolases superfamily. Adenosine and AMP deaminases family. Adenine deaminase type 2 subfamily.</text>
</comment>
<dbReference type="RefSeq" id="WP_317995326.1">
    <property type="nucleotide sequence ID" value="NZ_AP025523.1"/>
</dbReference>
<dbReference type="EC" id="3.5.4.2" evidence="5"/>
<keyword evidence="3 5" id="KW-0862">Zinc</keyword>
<feature type="binding site" evidence="5">
    <location>
        <position position="276"/>
    </location>
    <ligand>
        <name>substrate</name>
    </ligand>
</feature>
<reference evidence="7 8" key="1">
    <citation type="journal article" date="2022" name="ISME Commun">
        <title>Vulcanimicrobium alpinus gen. nov. sp. nov., the first cultivated representative of the candidate phylum 'Eremiobacterota', is a metabolically versatile aerobic anoxygenic phototroph.</title>
        <authorList>
            <person name="Yabe S."/>
            <person name="Muto K."/>
            <person name="Abe K."/>
            <person name="Yokota A."/>
            <person name="Staudigel H."/>
            <person name="Tebo B.M."/>
        </authorList>
    </citation>
    <scope>NUCLEOTIDE SEQUENCE [LARGE SCALE GENOMIC DNA]</scope>
    <source>
        <strain evidence="7 8">WC8-2</strain>
    </source>
</reference>
<dbReference type="GO" id="GO:0000034">
    <property type="term" value="F:adenine deaminase activity"/>
    <property type="evidence" value="ECO:0007669"/>
    <property type="project" value="UniProtKB-UniRule"/>
</dbReference>
<dbReference type="NCBIfam" id="TIGR01430">
    <property type="entry name" value="aden_deam"/>
    <property type="match status" value="1"/>
</dbReference>
<dbReference type="InterPro" id="IPR028892">
    <property type="entry name" value="ADE"/>
</dbReference>
<evidence type="ECO:0000313" key="8">
    <source>
        <dbReference type="Proteomes" id="UP001317532"/>
    </source>
</evidence>
<gene>
    <name evidence="7" type="ORF">WPS_30290</name>
</gene>
<feature type="domain" description="Adenosine deaminase" evidence="6">
    <location>
        <begin position="9"/>
        <end position="329"/>
    </location>
</feature>
<protein>
    <recommendedName>
        <fullName evidence="5">Adenine deaminase</fullName>
        <shortName evidence="5">ADE</shortName>
        <ecNumber evidence="5">3.5.4.2</ecNumber>
    </recommendedName>
    <alternativeName>
        <fullName evidence="5">Adenine aminohydrolase</fullName>
        <shortName evidence="5">AAH</shortName>
    </alternativeName>
</protein>
<keyword evidence="2 5" id="KW-0378">Hydrolase</keyword>
<dbReference type="PANTHER" id="PTHR43114:SF6">
    <property type="entry name" value="ADENINE DEAMINASE"/>
    <property type="match status" value="1"/>
</dbReference>
<dbReference type="GO" id="GO:0005829">
    <property type="term" value="C:cytosol"/>
    <property type="evidence" value="ECO:0007669"/>
    <property type="project" value="TreeGrafter"/>
</dbReference>
<evidence type="ECO:0000256" key="3">
    <source>
        <dbReference type="ARBA" id="ARBA00022833"/>
    </source>
</evidence>
<keyword evidence="8" id="KW-1185">Reference proteome</keyword>
<feature type="binding site" evidence="5">
    <location>
        <position position="16"/>
    </location>
    <ligand>
        <name>Zn(2+)</name>
        <dbReference type="ChEBI" id="CHEBI:29105"/>
        <note>catalytic</note>
    </ligand>
</feature>
<proteinExistence type="inferred from homology"/>
<dbReference type="GO" id="GO:0008270">
    <property type="term" value="F:zinc ion binding"/>
    <property type="evidence" value="ECO:0007669"/>
    <property type="project" value="UniProtKB-UniRule"/>
</dbReference>
<keyword evidence="1 5" id="KW-0479">Metal-binding</keyword>
<feature type="binding site" evidence="5">
    <location>
        <position position="14"/>
    </location>
    <ligand>
        <name>Zn(2+)</name>
        <dbReference type="ChEBI" id="CHEBI:29105"/>
        <note>catalytic</note>
    </ligand>
</feature>
<comment type="function">
    <text evidence="5">Catalyzes the hydrolytic deamination of adenine to hypoxanthine. Plays an important role in the purine salvage pathway and in nitrogen catabolism.</text>
</comment>
<dbReference type="PANTHER" id="PTHR43114">
    <property type="entry name" value="ADENINE DEAMINASE"/>
    <property type="match status" value="1"/>
</dbReference>
<feature type="binding site" evidence="5">
    <location>
        <position position="194"/>
    </location>
    <ligand>
        <name>Zn(2+)</name>
        <dbReference type="ChEBI" id="CHEBI:29105"/>
        <note>catalytic</note>
    </ligand>
</feature>
<feature type="site" description="Important for catalytic activity" evidence="5">
    <location>
        <position position="218"/>
    </location>
</feature>
<dbReference type="InterPro" id="IPR001365">
    <property type="entry name" value="A_deaminase_dom"/>
</dbReference>
<dbReference type="NCBIfam" id="NF006850">
    <property type="entry name" value="PRK09358.1-6"/>
    <property type="match status" value="1"/>
</dbReference>
<dbReference type="KEGG" id="vab:WPS_30290"/>
<name>A0AAN2CB97_UNVUL</name>
<organism evidence="7 8">
    <name type="scientific">Vulcanimicrobium alpinum</name>
    <dbReference type="NCBI Taxonomy" id="3016050"/>
    <lineage>
        <taxon>Bacteria</taxon>
        <taxon>Bacillati</taxon>
        <taxon>Vulcanimicrobiota</taxon>
        <taxon>Vulcanimicrobiia</taxon>
        <taxon>Vulcanimicrobiales</taxon>
        <taxon>Vulcanimicrobiaceae</taxon>
        <taxon>Vulcanimicrobium</taxon>
    </lineage>
</organism>
<feature type="active site" description="Proton donor" evidence="5">
    <location>
        <position position="197"/>
    </location>
</feature>
<evidence type="ECO:0000256" key="2">
    <source>
        <dbReference type="ARBA" id="ARBA00022801"/>
    </source>
</evidence>
<evidence type="ECO:0000256" key="4">
    <source>
        <dbReference type="ARBA" id="ARBA00023080"/>
    </source>
</evidence>
<sequence length="337" mass="37641">MNQLAFALPKAELHLHIEGTFEPGLIFTLAERNGVQLPYPNVDALRRAYAFTDLRSFLDVYYAAMAVLRTERDFTELADAYLSRAREQGVVHVEMFFDPQAHTARGIPFATVIDGLWEAVRTSEARFGISASLIMCFLRDQSEESAFATLDEALPYGDRIVAVGLDSAEVGHPPSKFRRVFERALAEGWKTVAHAGEEGPPAYVWEALDLLRVSRVDHGVRSLEDPRLVARLRDERIPLTVCPLSNVKLRVVDTLADHPLRRMLDEDLVVTVNSDDPAYFGGYIGTNYAQVAQALHLDDAALLTLARNSFEASFIDVRTRDAYLARVDAAVPAHRCR</sequence>
<dbReference type="InterPro" id="IPR006330">
    <property type="entry name" value="Ado/ade_deaminase"/>
</dbReference>
<dbReference type="GO" id="GO:0009117">
    <property type="term" value="P:nucleotide metabolic process"/>
    <property type="evidence" value="ECO:0007669"/>
    <property type="project" value="UniProtKB-KW"/>
</dbReference>
<accession>A0AAN2CB97</accession>
<dbReference type="SUPFAM" id="SSF51556">
    <property type="entry name" value="Metallo-dependent hydrolases"/>
    <property type="match status" value="1"/>
</dbReference>
<comment type="cofactor">
    <cofactor evidence="5">
        <name>Zn(2+)</name>
        <dbReference type="ChEBI" id="CHEBI:29105"/>
    </cofactor>
    <text evidence="5">Binds 1 zinc ion per subunit.</text>
</comment>
<dbReference type="Gene3D" id="3.20.20.140">
    <property type="entry name" value="Metal-dependent hydrolases"/>
    <property type="match status" value="1"/>
</dbReference>
<dbReference type="Pfam" id="PF00962">
    <property type="entry name" value="A_deaminase"/>
    <property type="match status" value="1"/>
</dbReference>
<evidence type="ECO:0000259" key="6">
    <source>
        <dbReference type="Pfam" id="PF00962"/>
    </source>
</evidence>